<organism evidence="1 2">
    <name type="scientific">Desulfovibrio piger ATCC 29098</name>
    <dbReference type="NCBI Taxonomy" id="411464"/>
    <lineage>
        <taxon>Bacteria</taxon>
        <taxon>Pseudomonadati</taxon>
        <taxon>Thermodesulfobacteriota</taxon>
        <taxon>Desulfovibrionia</taxon>
        <taxon>Desulfovibrionales</taxon>
        <taxon>Desulfovibrionaceae</taxon>
        <taxon>Desulfovibrio</taxon>
    </lineage>
</organism>
<dbReference type="OrthoDB" id="7059994at2"/>
<dbReference type="EMBL" id="ABXU01000083">
    <property type="protein sequence ID" value="EEB32253.1"/>
    <property type="molecule type" value="Genomic_DNA"/>
</dbReference>
<dbReference type="AlphaFoldDB" id="B6WXP5"/>
<gene>
    <name evidence="1" type="ORF">DESPIG_02872</name>
</gene>
<accession>B6WXP5</accession>
<dbReference type="Proteomes" id="UP000003676">
    <property type="component" value="Unassembled WGS sequence"/>
</dbReference>
<name>B6WXP5_9BACT</name>
<evidence type="ECO:0000313" key="2">
    <source>
        <dbReference type="Proteomes" id="UP000003676"/>
    </source>
</evidence>
<reference evidence="1 2" key="1">
    <citation type="submission" date="2008-10" db="EMBL/GenBank/DDBJ databases">
        <title>Draft genome sequence of Desulvovibrio piger (ATCC 29098).</title>
        <authorList>
            <person name="Sudarsanam P."/>
            <person name="Ley R."/>
            <person name="Guruge J."/>
            <person name="Turnbaugh P.J."/>
            <person name="Mahowald M."/>
            <person name="Liep D."/>
            <person name="Gordon J."/>
        </authorList>
    </citation>
    <scope>NUCLEOTIDE SEQUENCE [LARGE SCALE GENOMIC DNA]</scope>
    <source>
        <strain evidence="1 2">ATCC 29098</strain>
    </source>
</reference>
<sequence length="425" mass="50509">MNKLDNSRPFDIWIWSNKPEVKEACNFIDKKFLSTQKNLSKKKLRYHLRIILTDLFVVKQEDPTKYIAISRSKNSYRNLKRLKNLFLQYKYTIYILDVLESHGYIEQHKGFNSDIAKRQTRIKGTEKLFRLFRKYKSDSGTIIKRNIPVILRDNDKHEMNYNSDNQQVKNIILNTNRINKMLSRHIIKLDPEILWDEIKKSNTNISNIELENKYRRVFNNGSFNEGGRFFSHWSQRIPSKYRQYITIDGEDTVELDYSCLHLSMLYAIEMIQLPETDLYLLDGIPKTLRNVIKSAVNISINAPDKTKAVQALNKYRRDNEYKYSEDDNAQPENQPKVPSIDIIDKILKRHAPIQKYFCSSYGLKLQNFESNIAEKILLHFYRDGKCALCIHDSFITSSKDEYLLRQLMMNEFYETFKTYPRISKK</sequence>
<comment type="caution">
    <text evidence="1">The sequence shown here is derived from an EMBL/GenBank/DDBJ whole genome shotgun (WGS) entry which is preliminary data.</text>
</comment>
<dbReference type="eggNOG" id="ENOG50335X0">
    <property type="taxonomic scope" value="Bacteria"/>
</dbReference>
<dbReference type="HOGENOM" id="CLU_038467_1_0_7"/>
<evidence type="ECO:0000313" key="1">
    <source>
        <dbReference type="EMBL" id="EEB32253.1"/>
    </source>
</evidence>
<protein>
    <submittedName>
        <fullName evidence="1">Uncharacterized protein</fullName>
    </submittedName>
</protein>
<dbReference type="RefSeq" id="WP_006008873.1">
    <property type="nucleotide sequence ID" value="NZ_DS996360.1"/>
</dbReference>
<reference evidence="1 2" key="2">
    <citation type="submission" date="2008-10" db="EMBL/GenBank/DDBJ databases">
        <authorList>
            <person name="Fulton L."/>
            <person name="Clifton S."/>
            <person name="Fulton B."/>
            <person name="Xu J."/>
            <person name="Minx P."/>
            <person name="Pepin K.H."/>
            <person name="Johnson M."/>
            <person name="Bhonagiri V."/>
            <person name="Nash W.E."/>
            <person name="Mardis E.R."/>
            <person name="Wilson R.K."/>
        </authorList>
    </citation>
    <scope>NUCLEOTIDE SEQUENCE [LARGE SCALE GENOMIC DNA]</scope>
    <source>
        <strain evidence="1 2">ATCC 29098</strain>
    </source>
</reference>
<proteinExistence type="predicted"/>